<proteinExistence type="inferred from homology"/>
<dbReference type="AlphaFoldDB" id="A0A930YA64"/>
<evidence type="ECO:0000256" key="3">
    <source>
        <dbReference type="ARBA" id="ARBA00023295"/>
    </source>
</evidence>
<reference evidence="5" key="1">
    <citation type="submission" date="2020-11" db="EMBL/GenBank/DDBJ databases">
        <title>Nocardioides sp. CBS4Y-1, whole genome shotgun sequence.</title>
        <authorList>
            <person name="Tuo L."/>
        </authorList>
    </citation>
    <scope>NUCLEOTIDE SEQUENCE</scope>
    <source>
        <strain evidence="5">CBS4Y-1</strain>
    </source>
</reference>
<sequence>MSQAAESRPGWPLPQLPPGFVLGVATSATEVEGATDADGRGPSIWDTFAAQPGRIDDGSTPAQAADHYRRAREDVDLLADLGVRGYRFSVSWPRVQPDGRTLDPRGLDHYDRLVDRLLAAGISPMVTLYHWDLPQALEDDGGWLNRETIERFADYAAIVAGRLADRVPQWVPVNEPAVAAFAGNAFGQHAPGRELGLDALHVAHHLVLGHGRAVAALRATGVQQVGCANQHAPVWPLSEDDADVGASKIFDALWNGMFTEPMLLGRYPADLTPLLDDLLLDGDVATMRQPLDFYGVSHHAPFRIGASDPGSLMPFEMFETVGYPTTDAGWPVVPTALREWLITFRARYRAALPPLVVTGLGASFADPVGTDGEIDDVRRIEHLAGHLEAVSQAVHRGVDVRGLYVWSLLDGFSWSRGRSDQRGLVHVDATTGRRTPKASFHWLAEVVAAQTRSLG</sequence>
<dbReference type="FunFam" id="3.20.20.80:FF:000004">
    <property type="entry name" value="Beta-glucosidase 6-phospho-beta-glucosidase"/>
    <property type="match status" value="1"/>
</dbReference>
<dbReference type="Proteomes" id="UP000656804">
    <property type="component" value="Unassembled WGS sequence"/>
</dbReference>
<dbReference type="Gene3D" id="3.20.20.80">
    <property type="entry name" value="Glycosidases"/>
    <property type="match status" value="1"/>
</dbReference>
<protein>
    <submittedName>
        <fullName evidence="5">Family 1 glycosylhydrolase</fullName>
    </submittedName>
</protein>
<dbReference type="RefSeq" id="WP_194502357.1">
    <property type="nucleotide sequence ID" value="NZ_JADIVZ010000002.1"/>
</dbReference>
<dbReference type="PANTHER" id="PTHR10353:SF36">
    <property type="entry name" value="LP05116P"/>
    <property type="match status" value="1"/>
</dbReference>
<dbReference type="Pfam" id="PF00232">
    <property type="entry name" value="Glyco_hydro_1"/>
    <property type="match status" value="1"/>
</dbReference>
<dbReference type="InterPro" id="IPR001360">
    <property type="entry name" value="Glyco_hydro_1"/>
</dbReference>
<gene>
    <name evidence="5" type="ORF">ISG29_05275</name>
</gene>
<dbReference type="GO" id="GO:0008422">
    <property type="term" value="F:beta-glucosidase activity"/>
    <property type="evidence" value="ECO:0007669"/>
    <property type="project" value="TreeGrafter"/>
</dbReference>
<comment type="similarity">
    <text evidence="1 4">Belongs to the glycosyl hydrolase 1 family.</text>
</comment>
<evidence type="ECO:0000313" key="6">
    <source>
        <dbReference type="Proteomes" id="UP000656804"/>
    </source>
</evidence>
<keyword evidence="3" id="KW-0326">Glycosidase</keyword>
<keyword evidence="2" id="KW-0378">Hydrolase</keyword>
<accession>A0A930YA64</accession>
<dbReference type="GO" id="GO:0016052">
    <property type="term" value="P:carbohydrate catabolic process"/>
    <property type="evidence" value="ECO:0007669"/>
    <property type="project" value="TreeGrafter"/>
</dbReference>
<evidence type="ECO:0000256" key="1">
    <source>
        <dbReference type="ARBA" id="ARBA00010838"/>
    </source>
</evidence>
<dbReference type="InterPro" id="IPR017853">
    <property type="entry name" value="GH"/>
</dbReference>
<dbReference type="PRINTS" id="PR00131">
    <property type="entry name" value="GLHYDRLASE1"/>
</dbReference>
<evidence type="ECO:0000256" key="2">
    <source>
        <dbReference type="ARBA" id="ARBA00022801"/>
    </source>
</evidence>
<comment type="caution">
    <text evidence="5">The sequence shown here is derived from an EMBL/GenBank/DDBJ whole genome shotgun (WGS) entry which is preliminary data.</text>
</comment>
<dbReference type="EMBL" id="JADIVZ010000002">
    <property type="protein sequence ID" value="MBF4161093.1"/>
    <property type="molecule type" value="Genomic_DNA"/>
</dbReference>
<dbReference type="SUPFAM" id="SSF51445">
    <property type="entry name" value="(Trans)glycosidases"/>
    <property type="match status" value="1"/>
</dbReference>
<name>A0A930YA64_9ACTN</name>
<evidence type="ECO:0000313" key="5">
    <source>
        <dbReference type="EMBL" id="MBF4161093.1"/>
    </source>
</evidence>
<keyword evidence="6" id="KW-1185">Reference proteome</keyword>
<dbReference type="GO" id="GO:0005829">
    <property type="term" value="C:cytosol"/>
    <property type="evidence" value="ECO:0007669"/>
    <property type="project" value="TreeGrafter"/>
</dbReference>
<evidence type="ECO:0000256" key="4">
    <source>
        <dbReference type="RuleBase" id="RU003690"/>
    </source>
</evidence>
<dbReference type="PANTHER" id="PTHR10353">
    <property type="entry name" value="GLYCOSYL HYDROLASE"/>
    <property type="match status" value="1"/>
</dbReference>
<organism evidence="5 6">
    <name type="scientific">Nocardioides acrostichi</name>
    <dbReference type="NCBI Taxonomy" id="2784339"/>
    <lineage>
        <taxon>Bacteria</taxon>
        <taxon>Bacillati</taxon>
        <taxon>Actinomycetota</taxon>
        <taxon>Actinomycetes</taxon>
        <taxon>Propionibacteriales</taxon>
        <taxon>Nocardioidaceae</taxon>
        <taxon>Nocardioides</taxon>
    </lineage>
</organism>